<keyword evidence="4 5" id="KW-0472">Membrane</keyword>
<keyword evidence="8" id="KW-1185">Reference proteome</keyword>
<organism evidence="7 8">
    <name type="scientific">Potamilus streckersoni</name>
    <dbReference type="NCBI Taxonomy" id="2493646"/>
    <lineage>
        <taxon>Eukaryota</taxon>
        <taxon>Metazoa</taxon>
        <taxon>Spiralia</taxon>
        <taxon>Lophotrochozoa</taxon>
        <taxon>Mollusca</taxon>
        <taxon>Bivalvia</taxon>
        <taxon>Autobranchia</taxon>
        <taxon>Heteroconchia</taxon>
        <taxon>Palaeoheterodonta</taxon>
        <taxon>Unionida</taxon>
        <taxon>Unionoidea</taxon>
        <taxon>Unionidae</taxon>
        <taxon>Ambleminae</taxon>
        <taxon>Lampsilini</taxon>
        <taxon>Potamilus</taxon>
    </lineage>
</organism>
<dbReference type="Gene3D" id="1.20.1070.10">
    <property type="entry name" value="Rhodopsin 7-helix transmembrane proteins"/>
    <property type="match status" value="1"/>
</dbReference>
<dbReference type="AlphaFoldDB" id="A0AAE0S206"/>
<feature type="domain" description="G-protein coupled receptors family 1 profile" evidence="6">
    <location>
        <begin position="1"/>
        <end position="99"/>
    </location>
</feature>
<reference evidence="7" key="2">
    <citation type="journal article" date="2021" name="Genome Biol. Evol.">
        <title>Developing a high-quality reference genome for a parasitic bivalve with doubly uniparental inheritance (Bivalvia: Unionida).</title>
        <authorList>
            <person name="Smith C.H."/>
        </authorList>
    </citation>
    <scope>NUCLEOTIDE SEQUENCE</scope>
    <source>
        <strain evidence="7">CHS0354</strain>
        <tissue evidence="7">Mantle</tissue>
    </source>
</reference>
<keyword evidence="2 5" id="KW-0812">Transmembrane</keyword>
<proteinExistence type="predicted"/>
<dbReference type="InterPro" id="IPR017452">
    <property type="entry name" value="GPCR_Rhodpsn_7TM"/>
</dbReference>
<evidence type="ECO:0000313" key="8">
    <source>
        <dbReference type="Proteomes" id="UP001195483"/>
    </source>
</evidence>
<keyword evidence="3 5" id="KW-1133">Transmembrane helix</keyword>
<reference evidence="7" key="1">
    <citation type="journal article" date="2021" name="Genome Biol. Evol.">
        <title>A High-Quality Reference Genome for a Parasitic Bivalve with Doubly Uniparental Inheritance (Bivalvia: Unionida).</title>
        <authorList>
            <person name="Smith C.H."/>
        </authorList>
    </citation>
    <scope>NUCLEOTIDE SEQUENCE</scope>
    <source>
        <strain evidence="7">CHS0354</strain>
    </source>
</reference>
<dbReference type="PROSITE" id="PS50262">
    <property type="entry name" value="G_PROTEIN_RECEP_F1_2"/>
    <property type="match status" value="1"/>
</dbReference>
<evidence type="ECO:0000256" key="1">
    <source>
        <dbReference type="ARBA" id="ARBA00004370"/>
    </source>
</evidence>
<evidence type="ECO:0000256" key="5">
    <source>
        <dbReference type="SAM" id="Phobius"/>
    </source>
</evidence>
<sequence length="99" mass="11345">MKPFRYHVLVNKTSMLSLICTIWLVSYITAVSVYIVDKPDFKGYCQFEKIYLVREAFFFMTVTCIIPMTSMLILYGALVKVARKQVTITISLEVSSSLS</sequence>
<evidence type="ECO:0000259" key="6">
    <source>
        <dbReference type="PROSITE" id="PS50262"/>
    </source>
</evidence>
<comment type="subcellular location">
    <subcellularLocation>
        <location evidence="1">Membrane</location>
    </subcellularLocation>
</comment>
<gene>
    <name evidence="7" type="ORF">CHS0354_033674</name>
</gene>
<evidence type="ECO:0000256" key="3">
    <source>
        <dbReference type="ARBA" id="ARBA00022989"/>
    </source>
</evidence>
<comment type="caution">
    <text evidence="7">The sequence shown here is derived from an EMBL/GenBank/DDBJ whole genome shotgun (WGS) entry which is preliminary data.</text>
</comment>
<dbReference type="EMBL" id="JAEAOA010001970">
    <property type="protein sequence ID" value="KAK3583896.1"/>
    <property type="molecule type" value="Genomic_DNA"/>
</dbReference>
<accession>A0AAE0S206</accession>
<feature type="transmembrane region" description="Helical" evidence="5">
    <location>
        <begin position="56"/>
        <end position="78"/>
    </location>
</feature>
<dbReference type="SUPFAM" id="SSF81321">
    <property type="entry name" value="Family A G protein-coupled receptor-like"/>
    <property type="match status" value="1"/>
</dbReference>
<evidence type="ECO:0000256" key="2">
    <source>
        <dbReference type="ARBA" id="ARBA00022692"/>
    </source>
</evidence>
<reference evidence="7" key="3">
    <citation type="submission" date="2023-05" db="EMBL/GenBank/DDBJ databases">
        <authorList>
            <person name="Smith C.H."/>
        </authorList>
    </citation>
    <scope>NUCLEOTIDE SEQUENCE</scope>
    <source>
        <strain evidence="7">CHS0354</strain>
        <tissue evidence="7">Mantle</tissue>
    </source>
</reference>
<name>A0AAE0S206_9BIVA</name>
<protein>
    <recommendedName>
        <fullName evidence="6">G-protein coupled receptors family 1 profile domain-containing protein</fullName>
    </recommendedName>
</protein>
<evidence type="ECO:0000256" key="4">
    <source>
        <dbReference type="ARBA" id="ARBA00023136"/>
    </source>
</evidence>
<feature type="transmembrane region" description="Helical" evidence="5">
    <location>
        <begin position="15"/>
        <end position="36"/>
    </location>
</feature>
<dbReference type="Proteomes" id="UP001195483">
    <property type="component" value="Unassembled WGS sequence"/>
</dbReference>
<dbReference type="GO" id="GO:0016020">
    <property type="term" value="C:membrane"/>
    <property type="evidence" value="ECO:0007669"/>
    <property type="project" value="UniProtKB-SubCell"/>
</dbReference>
<evidence type="ECO:0000313" key="7">
    <source>
        <dbReference type="EMBL" id="KAK3583896.1"/>
    </source>
</evidence>